<reference evidence="24" key="1">
    <citation type="journal article" date="2014" name="Nat. Genet.">
        <title>Genome of the human hookworm Necator americanus.</title>
        <authorList>
            <person name="Tang Y.T."/>
            <person name="Gao X."/>
            <person name="Rosa B.A."/>
            <person name="Abubucker S."/>
            <person name="Hallsworth-Pepin K."/>
            <person name="Martin J."/>
            <person name="Tyagi R."/>
            <person name="Heizer E."/>
            <person name="Zhang X."/>
            <person name="Bhonagiri-Palsikar V."/>
            <person name="Minx P."/>
            <person name="Warren W.C."/>
            <person name="Wang Q."/>
            <person name="Zhan B."/>
            <person name="Hotez P.J."/>
            <person name="Sternberg P.W."/>
            <person name="Dougall A."/>
            <person name="Gaze S.T."/>
            <person name="Mulvenna J."/>
            <person name="Sotillo J."/>
            <person name="Ranganathan S."/>
            <person name="Rabelo E.M."/>
            <person name="Wilson R.K."/>
            <person name="Felgner P.L."/>
            <person name="Bethony J."/>
            <person name="Hawdon J.M."/>
            <person name="Gasser R.B."/>
            <person name="Loukas A."/>
            <person name="Mitreva M."/>
        </authorList>
    </citation>
    <scope>NUCLEOTIDE SEQUENCE [LARGE SCALE GENOMIC DNA]</scope>
</reference>
<keyword evidence="9" id="KW-0645">Protease</keyword>
<dbReference type="GO" id="GO:0043171">
    <property type="term" value="P:peptide catabolic process"/>
    <property type="evidence" value="ECO:0007669"/>
    <property type="project" value="TreeGrafter"/>
</dbReference>
<evidence type="ECO:0000256" key="21">
    <source>
        <dbReference type="ARBA" id="ARBA00033328"/>
    </source>
</evidence>
<evidence type="ECO:0000256" key="12">
    <source>
        <dbReference type="ARBA" id="ARBA00022801"/>
    </source>
</evidence>
<evidence type="ECO:0000256" key="11">
    <source>
        <dbReference type="ARBA" id="ARBA00022729"/>
    </source>
</evidence>
<dbReference type="GO" id="GO:0070573">
    <property type="term" value="F:metallodipeptidase activity"/>
    <property type="evidence" value="ECO:0007669"/>
    <property type="project" value="InterPro"/>
</dbReference>
<keyword evidence="12" id="KW-0378">Hydrolase</keyword>
<evidence type="ECO:0000256" key="8">
    <source>
        <dbReference type="ARBA" id="ARBA00022645"/>
    </source>
</evidence>
<comment type="subunit">
    <text evidence="20">Homodimer. The monomeric form is inactive while the homodimer is active.</text>
</comment>
<dbReference type="PANTHER" id="PTHR12053:SF3">
    <property type="entry name" value="CARBOXYPEPTIDASE Q"/>
    <property type="match status" value="1"/>
</dbReference>
<evidence type="ECO:0000256" key="18">
    <source>
        <dbReference type="ARBA" id="ARBA00023180"/>
    </source>
</evidence>
<organism evidence="23 24">
    <name type="scientific">Necator americanus</name>
    <name type="common">Human hookworm</name>
    <dbReference type="NCBI Taxonomy" id="51031"/>
    <lineage>
        <taxon>Eukaryota</taxon>
        <taxon>Metazoa</taxon>
        <taxon>Ecdysozoa</taxon>
        <taxon>Nematoda</taxon>
        <taxon>Chromadorea</taxon>
        <taxon>Rhabditida</taxon>
        <taxon>Rhabditina</taxon>
        <taxon>Rhabditomorpha</taxon>
        <taxon>Strongyloidea</taxon>
        <taxon>Ancylostomatidae</taxon>
        <taxon>Bunostominae</taxon>
        <taxon>Necator</taxon>
    </lineage>
</organism>
<dbReference type="EMBL" id="KI657922">
    <property type="protein sequence ID" value="ETN84555.1"/>
    <property type="molecule type" value="Genomic_DNA"/>
</dbReference>
<keyword evidence="14" id="KW-0862">Zinc</keyword>
<dbReference type="KEGG" id="nai:NECAME_17102"/>
<evidence type="ECO:0000256" key="15">
    <source>
        <dbReference type="ARBA" id="ARBA00023034"/>
    </source>
</evidence>
<evidence type="ECO:0000256" key="5">
    <source>
        <dbReference type="ARBA" id="ARBA00010918"/>
    </source>
</evidence>
<dbReference type="AlphaFoldDB" id="W2TR73"/>
<keyword evidence="8" id="KW-0121">Carboxypeptidase</keyword>
<sequence length="230" mass="26598">MIMRWFNRGKKVVIKLNIYSRESKELVLSRNIVFEIPGTVSPKDIVLLSAHSDSWDIGQGALDDGGGMAAMRAAMLAIQRLAKVDPSFRPKRTIRAIFWTAEEQGLLGASYYYKSHLMCKERFVFASESDQGAFRPRNFNSILRYQGDQRHRMIIAEIVDILNANGIPLRIQNSRDQKWHPKLLLQRKDYYFNFHHSNADYVSIFEEDDIKYTAGIFAVLAHNIANRDDW</sequence>
<keyword evidence="16" id="KW-0482">Metalloprotease</keyword>
<dbReference type="STRING" id="51031.W2TR73"/>
<dbReference type="Pfam" id="PF04389">
    <property type="entry name" value="Peptidase_M28"/>
    <property type="match status" value="1"/>
</dbReference>
<keyword evidence="10" id="KW-0479">Metal-binding</keyword>
<keyword evidence="18" id="KW-0325">Glycoprotein</keyword>
<keyword evidence="7" id="KW-0964">Secreted</keyword>
<dbReference type="GO" id="GO:0005794">
    <property type="term" value="C:Golgi apparatus"/>
    <property type="evidence" value="ECO:0007669"/>
    <property type="project" value="UniProtKB-SubCell"/>
</dbReference>
<dbReference type="GO" id="GO:0005783">
    <property type="term" value="C:endoplasmic reticulum"/>
    <property type="evidence" value="ECO:0007669"/>
    <property type="project" value="UniProtKB-SubCell"/>
</dbReference>
<feature type="domain" description="Peptidase M28" evidence="22">
    <location>
        <begin position="31"/>
        <end position="148"/>
    </location>
</feature>
<evidence type="ECO:0000256" key="13">
    <source>
        <dbReference type="ARBA" id="ARBA00022824"/>
    </source>
</evidence>
<dbReference type="OrthoDB" id="10013407at2759"/>
<evidence type="ECO:0000256" key="16">
    <source>
        <dbReference type="ARBA" id="ARBA00023049"/>
    </source>
</evidence>
<evidence type="ECO:0000259" key="22">
    <source>
        <dbReference type="Pfam" id="PF04389"/>
    </source>
</evidence>
<protein>
    <recommendedName>
        <fullName evidence="6">Carboxypeptidase Q</fullName>
    </recommendedName>
    <alternativeName>
        <fullName evidence="21">Plasma glutamate carboxypeptidase</fullName>
    </alternativeName>
</protein>
<dbReference type="InterPro" id="IPR039866">
    <property type="entry name" value="CPQ"/>
</dbReference>
<evidence type="ECO:0000256" key="10">
    <source>
        <dbReference type="ARBA" id="ARBA00022723"/>
    </source>
</evidence>
<name>W2TR73_NECAM</name>
<dbReference type="OMA" id="MCKERFV"/>
<evidence type="ECO:0000256" key="7">
    <source>
        <dbReference type="ARBA" id="ARBA00022525"/>
    </source>
</evidence>
<keyword evidence="19" id="KW-0458">Lysosome</keyword>
<evidence type="ECO:0000256" key="4">
    <source>
        <dbReference type="ARBA" id="ARBA00004613"/>
    </source>
</evidence>
<evidence type="ECO:0000256" key="6">
    <source>
        <dbReference type="ARBA" id="ARBA00014116"/>
    </source>
</evidence>
<evidence type="ECO:0000313" key="23">
    <source>
        <dbReference type="EMBL" id="ETN84555.1"/>
    </source>
</evidence>
<evidence type="ECO:0000256" key="3">
    <source>
        <dbReference type="ARBA" id="ARBA00004555"/>
    </source>
</evidence>
<dbReference type="GO" id="GO:0046872">
    <property type="term" value="F:metal ion binding"/>
    <property type="evidence" value="ECO:0007669"/>
    <property type="project" value="UniProtKB-KW"/>
</dbReference>
<accession>W2TR73</accession>
<keyword evidence="15" id="KW-0333">Golgi apparatus</keyword>
<proteinExistence type="inferred from homology"/>
<dbReference type="Gene3D" id="3.40.630.10">
    <property type="entry name" value="Zn peptidases"/>
    <property type="match status" value="1"/>
</dbReference>
<dbReference type="GO" id="GO:0006508">
    <property type="term" value="P:proteolysis"/>
    <property type="evidence" value="ECO:0007669"/>
    <property type="project" value="UniProtKB-KW"/>
</dbReference>
<dbReference type="GO" id="GO:0004180">
    <property type="term" value="F:carboxypeptidase activity"/>
    <property type="evidence" value="ECO:0007669"/>
    <property type="project" value="UniProtKB-KW"/>
</dbReference>
<keyword evidence="24" id="KW-1185">Reference proteome</keyword>
<dbReference type="GO" id="GO:0005615">
    <property type="term" value="C:extracellular space"/>
    <property type="evidence" value="ECO:0007669"/>
    <property type="project" value="TreeGrafter"/>
</dbReference>
<evidence type="ECO:0000256" key="1">
    <source>
        <dbReference type="ARBA" id="ARBA00004240"/>
    </source>
</evidence>
<dbReference type="GO" id="GO:0005764">
    <property type="term" value="C:lysosome"/>
    <property type="evidence" value="ECO:0007669"/>
    <property type="project" value="UniProtKB-SubCell"/>
</dbReference>
<dbReference type="InterPro" id="IPR007484">
    <property type="entry name" value="Peptidase_M28"/>
</dbReference>
<gene>
    <name evidence="23" type="ORF">NECAME_17102</name>
</gene>
<keyword evidence="17" id="KW-0865">Zymogen</keyword>
<dbReference type="SUPFAM" id="SSF53187">
    <property type="entry name" value="Zn-dependent exopeptidases"/>
    <property type="match status" value="1"/>
</dbReference>
<evidence type="ECO:0000256" key="17">
    <source>
        <dbReference type="ARBA" id="ARBA00023145"/>
    </source>
</evidence>
<dbReference type="Proteomes" id="UP000053676">
    <property type="component" value="Unassembled WGS sequence"/>
</dbReference>
<evidence type="ECO:0000313" key="24">
    <source>
        <dbReference type="Proteomes" id="UP000053676"/>
    </source>
</evidence>
<comment type="similarity">
    <text evidence="5">Belongs to the peptidase M28 family.</text>
</comment>
<evidence type="ECO:0000256" key="20">
    <source>
        <dbReference type="ARBA" id="ARBA00025833"/>
    </source>
</evidence>
<keyword evidence="11" id="KW-0732">Signal</keyword>
<evidence type="ECO:0000256" key="14">
    <source>
        <dbReference type="ARBA" id="ARBA00022833"/>
    </source>
</evidence>
<evidence type="ECO:0000256" key="19">
    <source>
        <dbReference type="ARBA" id="ARBA00023228"/>
    </source>
</evidence>
<dbReference type="PANTHER" id="PTHR12053">
    <property type="entry name" value="PROTEASE FAMILY M28 PLASMA GLUTAMATE CARBOXYPEPTIDASE-RELATED"/>
    <property type="match status" value="1"/>
</dbReference>
<evidence type="ECO:0000256" key="2">
    <source>
        <dbReference type="ARBA" id="ARBA00004371"/>
    </source>
</evidence>
<comment type="subcellular location">
    <subcellularLocation>
        <location evidence="1">Endoplasmic reticulum</location>
    </subcellularLocation>
    <subcellularLocation>
        <location evidence="3">Golgi apparatus</location>
    </subcellularLocation>
    <subcellularLocation>
        <location evidence="2">Lysosome</location>
    </subcellularLocation>
    <subcellularLocation>
        <location evidence="4">Secreted</location>
    </subcellularLocation>
</comment>
<evidence type="ECO:0000256" key="9">
    <source>
        <dbReference type="ARBA" id="ARBA00022670"/>
    </source>
</evidence>
<keyword evidence="13" id="KW-0256">Endoplasmic reticulum</keyword>